<evidence type="ECO:0000256" key="2">
    <source>
        <dbReference type="ARBA" id="ARBA00014793"/>
    </source>
</evidence>
<feature type="region of interest" description="Disordered" evidence="8">
    <location>
        <begin position="500"/>
        <end position="575"/>
    </location>
</feature>
<feature type="compositionally biased region" description="Basic and acidic residues" evidence="8">
    <location>
        <begin position="639"/>
        <end position="665"/>
    </location>
</feature>
<dbReference type="Gene3D" id="1.10.8.60">
    <property type="match status" value="1"/>
</dbReference>
<keyword evidence="4 7" id="KW-0547">Nucleotide-binding</keyword>
<evidence type="ECO:0000259" key="9">
    <source>
        <dbReference type="SMART" id="SM00382"/>
    </source>
</evidence>
<dbReference type="InterPro" id="IPR027417">
    <property type="entry name" value="P-loop_NTPase"/>
</dbReference>
<dbReference type="Pfam" id="PF00004">
    <property type="entry name" value="AAA"/>
    <property type="match status" value="1"/>
</dbReference>
<protein>
    <recommendedName>
        <fullName evidence="2 7">Replication factor C large subunit</fullName>
        <shortName evidence="7">RFC large subunit</shortName>
    </recommendedName>
    <alternativeName>
        <fullName evidence="6 7">Clamp loader large subunit</fullName>
    </alternativeName>
</protein>
<feature type="domain" description="AAA+ ATPase" evidence="9">
    <location>
        <begin position="42"/>
        <end position="163"/>
    </location>
</feature>
<keyword evidence="11" id="KW-1185">Reference proteome</keyword>
<dbReference type="Pfam" id="PF21960">
    <property type="entry name" value="RCF1-5-like_lid"/>
    <property type="match status" value="1"/>
</dbReference>
<dbReference type="InterPro" id="IPR003959">
    <property type="entry name" value="ATPase_AAA_core"/>
</dbReference>
<sequence length="672" mass="74568">MTLAIEWAEKYRPQTLKEIVGNRKAVQDLRTWAEKWLSGIPERRAVILHGPAGVGKTSTAHALARDLDWEVIELNASDQRTAGVIEKIAGSAASMNTLFGGKRLIILDEADNIHGTADRGGMRAIAGIIKSTLQPIVLIANDVYGLTPTIRNLCMEIKFGSVQSRSMVPALKKVCESEEISCSMDAVQQIAEGAGGDLRSAINDLQATATGRKTLEVEDISTSGRDVKENIFKAMQRIFKSTDCKKALEVARGLDESPEDLVHWIDENLPVQYASKDGNLEDIKTGFGYLSRADLYLGRVKKRQNYRMWRYASMLMVCGTAVSKTRPYPGFIKYQPPSLWKKMGQIRSKRDLRDNIASKVGEHNFESMRYSRNNLLDLYSHMLKNEESAVEITADLKLELEELIYLSGSAKASKKLQKIYDRAQELLLEGKEEADGTEFFRAPAPSGNSKEDPSGFSVKTSKEKAEKHSEGLEVPDSRTSQGGQKTLNFGFVVLSEISPETTNSENDASDTFKPDNLKSENLKSENLKSENLTSDNLKSENLKSENLTSEDLKSENLKPDNFTSDTLMPEQDQAGIDEIGLKSDSLTFSLPEHDNLKAKNSSSLPETFEKEAFSDSEPTENSISPELSRVGKSINSEPIIKKVSDKAEKPEVKASETPKKVESKTQKTLFDF</sequence>
<evidence type="ECO:0000313" key="10">
    <source>
        <dbReference type="EMBL" id="AKB42993.1"/>
    </source>
</evidence>
<dbReference type="NCBIfam" id="NF003231">
    <property type="entry name" value="PRK04195.2-1"/>
    <property type="match status" value="1"/>
</dbReference>
<dbReference type="PATRIC" id="fig|1434123.4.peg.837"/>
<dbReference type="PANTHER" id="PTHR23389">
    <property type="entry name" value="CHROMOSOME TRANSMISSION FIDELITY FACTOR 18"/>
    <property type="match status" value="1"/>
</dbReference>
<dbReference type="GO" id="GO:0006260">
    <property type="term" value="P:DNA replication"/>
    <property type="evidence" value="ECO:0007669"/>
    <property type="project" value="UniProtKB-UniRule"/>
</dbReference>
<evidence type="ECO:0000256" key="4">
    <source>
        <dbReference type="ARBA" id="ARBA00022741"/>
    </source>
</evidence>
<dbReference type="HAMAP" id="MF_01508">
    <property type="entry name" value="RfcL"/>
    <property type="match status" value="1"/>
</dbReference>
<dbReference type="KEGG" id="mvc:MSVAZ_0724"/>
<name>A0A0E3Q3F2_9EURY</name>
<dbReference type="Proteomes" id="UP000033096">
    <property type="component" value="Chromosome"/>
</dbReference>
<dbReference type="CDD" id="cd18140">
    <property type="entry name" value="HLD_clamp_RFC"/>
    <property type="match status" value="1"/>
</dbReference>
<feature type="compositionally biased region" description="Basic and acidic residues" evidence="8">
    <location>
        <begin position="460"/>
        <end position="471"/>
    </location>
</feature>
<dbReference type="InterPro" id="IPR003593">
    <property type="entry name" value="AAA+_ATPase"/>
</dbReference>
<feature type="compositionally biased region" description="Basic and acidic residues" evidence="8">
    <location>
        <begin position="510"/>
        <end position="528"/>
    </location>
</feature>
<dbReference type="GO" id="GO:0005524">
    <property type="term" value="F:ATP binding"/>
    <property type="evidence" value="ECO:0007669"/>
    <property type="project" value="UniProtKB-UniRule"/>
</dbReference>
<reference evidence="10 11" key="1">
    <citation type="submission" date="2014-07" db="EMBL/GenBank/DDBJ databases">
        <title>Methanogenic archaea and the global carbon cycle.</title>
        <authorList>
            <person name="Henriksen J.R."/>
            <person name="Luke J."/>
            <person name="Reinhart S."/>
            <person name="Benedict M.N."/>
            <person name="Youngblut N.D."/>
            <person name="Metcalf M.E."/>
            <person name="Whitaker R.J."/>
            <person name="Metcalf W.W."/>
        </authorList>
    </citation>
    <scope>NUCLEOTIDE SEQUENCE [LARGE SCALE GENOMIC DNA]</scope>
    <source>
        <strain evidence="10 11">Z-761</strain>
    </source>
</reference>
<gene>
    <name evidence="7" type="primary">rfcL</name>
    <name evidence="10" type="ORF">MSVAZ_0724</name>
</gene>
<feature type="region of interest" description="Disordered" evidence="8">
    <location>
        <begin position="438"/>
        <end position="485"/>
    </location>
</feature>
<evidence type="ECO:0000256" key="7">
    <source>
        <dbReference type="HAMAP-Rule" id="MF_01508"/>
    </source>
</evidence>
<keyword evidence="5 7" id="KW-0067">ATP-binding</keyword>
<dbReference type="Gene3D" id="3.40.50.300">
    <property type="entry name" value="P-loop containing nucleotide triphosphate hydrolases"/>
    <property type="match status" value="1"/>
</dbReference>
<evidence type="ECO:0000256" key="1">
    <source>
        <dbReference type="ARBA" id="ARBA00006878"/>
    </source>
</evidence>
<evidence type="ECO:0000256" key="5">
    <source>
        <dbReference type="ARBA" id="ARBA00022840"/>
    </source>
</evidence>
<dbReference type="NCBIfam" id="NF003229">
    <property type="entry name" value="PRK04195.1-5"/>
    <property type="match status" value="1"/>
</dbReference>
<dbReference type="CDD" id="cd00009">
    <property type="entry name" value="AAA"/>
    <property type="match status" value="1"/>
</dbReference>
<feature type="region of interest" description="Disordered" evidence="8">
    <location>
        <begin position="594"/>
        <end position="672"/>
    </location>
</feature>
<dbReference type="HOGENOM" id="CLU_027255_0_0_2"/>
<comment type="subunit">
    <text evidence="7">Heteromultimer composed of small subunits (RfcS) and large subunits (RfcL).</text>
</comment>
<evidence type="ECO:0000256" key="6">
    <source>
        <dbReference type="ARBA" id="ARBA00032141"/>
    </source>
</evidence>
<keyword evidence="3 7" id="KW-0235">DNA replication</keyword>
<dbReference type="SUPFAM" id="SSF52540">
    <property type="entry name" value="P-loop containing nucleoside triphosphate hydrolases"/>
    <property type="match status" value="1"/>
</dbReference>
<feature type="binding site" evidence="7">
    <location>
        <begin position="50"/>
        <end position="57"/>
    </location>
    <ligand>
        <name>ATP</name>
        <dbReference type="ChEBI" id="CHEBI:30616"/>
    </ligand>
</feature>
<evidence type="ECO:0000256" key="3">
    <source>
        <dbReference type="ARBA" id="ARBA00022705"/>
    </source>
</evidence>
<dbReference type="EMBL" id="CP009520">
    <property type="protein sequence ID" value="AKB42993.1"/>
    <property type="molecule type" value="Genomic_DNA"/>
</dbReference>
<dbReference type="InterPro" id="IPR047854">
    <property type="entry name" value="RFC_lid"/>
</dbReference>
<evidence type="ECO:0000256" key="8">
    <source>
        <dbReference type="SAM" id="MobiDB-lite"/>
    </source>
</evidence>
<dbReference type="GO" id="GO:0003689">
    <property type="term" value="F:DNA clamp loader activity"/>
    <property type="evidence" value="ECO:0007669"/>
    <property type="project" value="UniProtKB-UniRule"/>
</dbReference>
<dbReference type="GO" id="GO:0016887">
    <property type="term" value="F:ATP hydrolysis activity"/>
    <property type="evidence" value="ECO:0007669"/>
    <property type="project" value="InterPro"/>
</dbReference>
<dbReference type="RefSeq" id="WP_048118304.1">
    <property type="nucleotide sequence ID" value="NZ_CP009520.1"/>
</dbReference>
<proteinExistence type="inferred from homology"/>
<comment type="function">
    <text evidence="7">Part of the RFC clamp loader complex which loads the PCNA sliding clamp onto DNA.</text>
</comment>
<dbReference type="SMART" id="SM00382">
    <property type="entry name" value="AAA"/>
    <property type="match status" value="1"/>
</dbReference>
<evidence type="ECO:0000313" key="11">
    <source>
        <dbReference type="Proteomes" id="UP000033096"/>
    </source>
</evidence>
<dbReference type="InterPro" id="IPR023935">
    <property type="entry name" value="Rep_factor-C_lsu"/>
</dbReference>
<dbReference type="PANTHER" id="PTHR23389:SF6">
    <property type="entry name" value="REPLICATION FACTOR C SUBUNIT 1"/>
    <property type="match status" value="1"/>
</dbReference>
<organism evidence="10 11">
    <name type="scientific">Methanosarcina vacuolata Z-761</name>
    <dbReference type="NCBI Taxonomy" id="1434123"/>
    <lineage>
        <taxon>Archaea</taxon>
        <taxon>Methanobacteriati</taxon>
        <taxon>Methanobacteriota</taxon>
        <taxon>Stenosarchaea group</taxon>
        <taxon>Methanomicrobia</taxon>
        <taxon>Methanosarcinales</taxon>
        <taxon>Methanosarcinaceae</taxon>
        <taxon>Methanosarcina</taxon>
    </lineage>
</organism>
<accession>A0A0E3Q3F2</accession>
<comment type="similarity">
    <text evidence="1 7">Belongs to the activator 1 small subunits family. RfcL subfamily.</text>
</comment>
<dbReference type="AlphaFoldDB" id="A0A0E3Q3F2"/>
<dbReference type="GeneID" id="24809116"/>
<dbReference type="STRING" id="1434123.MSVAZ_0724"/>